<feature type="repeat" description="MBT" evidence="5">
    <location>
        <begin position="610"/>
        <end position="710"/>
    </location>
</feature>
<feature type="compositionally biased region" description="Basic and acidic residues" evidence="6">
    <location>
        <begin position="461"/>
        <end position="508"/>
    </location>
</feature>
<feature type="region of interest" description="Disordered" evidence="6">
    <location>
        <begin position="267"/>
        <end position="298"/>
    </location>
</feature>
<evidence type="ECO:0000313" key="9">
    <source>
        <dbReference type="Proteomes" id="UP001186944"/>
    </source>
</evidence>
<protein>
    <recommendedName>
        <fullName evidence="7">SAM domain-containing protein</fullName>
    </recommendedName>
</protein>
<dbReference type="Gene3D" id="2.30.30.140">
    <property type="match status" value="4"/>
</dbReference>
<feature type="compositionally biased region" description="Polar residues" evidence="6">
    <location>
        <begin position="363"/>
        <end position="376"/>
    </location>
</feature>
<dbReference type="Gene3D" id="3.90.1150.190">
    <property type="entry name" value="SLED domain"/>
    <property type="match status" value="1"/>
</dbReference>
<keyword evidence="2" id="KW-0678">Repressor</keyword>
<dbReference type="InterPro" id="IPR004092">
    <property type="entry name" value="Mbt"/>
</dbReference>
<gene>
    <name evidence="8" type="ORF">FSP39_002207</name>
</gene>
<feature type="region of interest" description="Disordered" evidence="6">
    <location>
        <begin position="156"/>
        <end position="180"/>
    </location>
</feature>
<dbReference type="Pfam" id="PF07647">
    <property type="entry name" value="SAM_2"/>
    <property type="match status" value="1"/>
</dbReference>
<proteinExistence type="predicted"/>
<comment type="caution">
    <text evidence="8">The sequence shown here is derived from an EMBL/GenBank/DDBJ whole genome shotgun (WGS) entry which is preliminary data.</text>
</comment>
<dbReference type="CDD" id="cd20093">
    <property type="entry name" value="MBT_SFMBT_rpt1"/>
    <property type="match status" value="1"/>
</dbReference>
<evidence type="ECO:0000313" key="8">
    <source>
        <dbReference type="EMBL" id="KAK3101257.1"/>
    </source>
</evidence>
<dbReference type="Proteomes" id="UP001186944">
    <property type="component" value="Unassembled WGS sequence"/>
</dbReference>
<evidence type="ECO:0000256" key="5">
    <source>
        <dbReference type="PROSITE-ProRule" id="PRU00459"/>
    </source>
</evidence>
<feature type="domain" description="SAM" evidence="7">
    <location>
        <begin position="1362"/>
        <end position="1428"/>
    </location>
</feature>
<dbReference type="GO" id="GO:0003682">
    <property type="term" value="F:chromatin binding"/>
    <property type="evidence" value="ECO:0007669"/>
    <property type="project" value="TreeGrafter"/>
</dbReference>
<keyword evidence="4" id="KW-0539">Nucleus</keyword>
<feature type="compositionally biased region" description="Polar residues" evidence="6">
    <location>
        <begin position="532"/>
        <end position="542"/>
    </location>
</feature>
<feature type="region of interest" description="Disordered" evidence="6">
    <location>
        <begin position="1222"/>
        <end position="1309"/>
    </location>
</feature>
<dbReference type="InterPro" id="IPR050548">
    <property type="entry name" value="PcG_chromatin_remod_factors"/>
</dbReference>
<feature type="compositionally biased region" description="Polar residues" evidence="6">
    <location>
        <begin position="156"/>
        <end position="175"/>
    </location>
</feature>
<dbReference type="CDD" id="cd20094">
    <property type="entry name" value="MBT_SFMBT_rpt2"/>
    <property type="match status" value="1"/>
</dbReference>
<dbReference type="CDD" id="cd20095">
    <property type="entry name" value="MBT_SFMBT_rpt3"/>
    <property type="match status" value="1"/>
</dbReference>
<accession>A0AA88Y9L7</accession>
<dbReference type="PROSITE" id="PS51079">
    <property type="entry name" value="MBT"/>
    <property type="match status" value="4"/>
</dbReference>
<comment type="subcellular location">
    <subcellularLocation>
        <location evidence="1">Nucleus</location>
    </subcellularLocation>
</comment>
<dbReference type="SUPFAM" id="SSF47769">
    <property type="entry name" value="SAM/Pointed domain"/>
    <property type="match status" value="1"/>
</dbReference>
<evidence type="ECO:0000259" key="7">
    <source>
        <dbReference type="SMART" id="SM00454"/>
    </source>
</evidence>
<dbReference type="SMART" id="SM00454">
    <property type="entry name" value="SAM"/>
    <property type="match status" value="1"/>
</dbReference>
<dbReference type="InterPro" id="IPR013761">
    <property type="entry name" value="SAM/pointed_sf"/>
</dbReference>
<dbReference type="PANTHER" id="PTHR12247:SF129">
    <property type="entry name" value="SOP-2-RELATED PROTEIN 3"/>
    <property type="match status" value="1"/>
</dbReference>
<name>A0AA88Y9L7_PINIB</name>
<keyword evidence="3" id="KW-0677">Repeat</keyword>
<dbReference type="PANTHER" id="PTHR12247">
    <property type="entry name" value="POLYCOMB GROUP PROTEIN"/>
    <property type="match status" value="1"/>
</dbReference>
<dbReference type="InterPro" id="IPR001660">
    <property type="entry name" value="SAM"/>
</dbReference>
<dbReference type="GO" id="GO:0045892">
    <property type="term" value="P:negative regulation of DNA-templated transcription"/>
    <property type="evidence" value="ECO:0007669"/>
    <property type="project" value="TreeGrafter"/>
</dbReference>
<dbReference type="GO" id="GO:0005634">
    <property type="term" value="C:nucleus"/>
    <property type="evidence" value="ECO:0007669"/>
    <property type="project" value="UniProtKB-SubCell"/>
</dbReference>
<dbReference type="Pfam" id="PF02820">
    <property type="entry name" value="MBT"/>
    <property type="match status" value="4"/>
</dbReference>
<dbReference type="EMBL" id="VSWD01000005">
    <property type="protein sequence ID" value="KAK3101257.1"/>
    <property type="molecule type" value="Genomic_DNA"/>
</dbReference>
<evidence type="ECO:0000256" key="2">
    <source>
        <dbReference type="ARBA" id="ARBA00022491"/>
    </source>
</evidence>
<dbReference type="InterPro" id="IPR021987">
    <property type="entry name" value="SLED"/>
</dbReference>
<evidence type="ECO:0000256" key="4">
    <source>
        <dbReference type="ARBA" id="ARBA00023242"/>
    </source>
</evidence>
<feature type="region of interest" description="Disordered" evidence="6">
    <location>
        <begin position="354"/>
        <end position="550"/>
    </location>
</feature>
<dbReference type="SUPFAM" id="SSF63748">
    <property type="entry name" value="Tudor/PWWP/MBT"/>
    <property type="match status" value="4"/>
</dbReference>
<dbReference type="SMART" id="SM00561">
    <property type="entry name" value="MBT"/>
    <property type="match status" value="4"/>
</dbReference>
<feature type="region of interest" description="Disordered" evidence="6">
    <location>
        <begin position="564"/>
        <end position="583"/>
    </location>
</feature>
<feature type="compositionally biased region" description="Polar residues" evidence="6">
    <location>
        <begin position="427"/>
        <end position="447"/>
    </location>
</feature>
<feature type="repeat" description="MBT" evidence="5">
    <location>
        <begin position="718"/>
        <end position="820"/>
    </location>
</feature>
<evidence type="ECO:0000256" key="6">
    <source>
        <dbReference type="SAM" id="MobiDB-lite"/>
    </source>
</evidence>
<reference evidence="8" key="1">
    <citation type="submission" date="2019-08" db="EMBL/GenBank/DDBJ databases">
        <title>The improved chromosome-level genome for the pearl oyster Pinctada fucata martensii using PacBio sequencing and Hi-C.</title>
        <authorList>
            <person name="Zheng Z."/>
        </authorList>
    </citation>
    <scope>NUCLEOTIDE SEQUENCE</scope>
    <source>
        <strain evidence="8">ZZ-2019</strain>
        <tissue evidence="8">Adductor muscle</tissue>
    </source>
</reference>
<organism evidence="8 9">
    <name type="scientific">Pinctada imbricata</name>
    <name type="common">Atlantic pearl-oyster</name>
    <name type="synonym">Pinctada martensii</name>
    <dbReference type="NCBI Taxonomy" id="66713"/>
    <lineage>
        <taxon>Eukaryota</taxon>
        <taxon>Metazoa</taxon>
        <taxon>Spiralia</taxon>
        <taxon>Lophotrochozoa</taxon>
        <taxon>Mollusca</taxon>
        <taxon>Bivalvia</taxon>
        <taxon>Autobranchia</taxon>
        <taxon>Pteriomorphia</taxon>
        <taxon>Pterioida</taxon>
        <taxon>Pterioidea</taxon>
        <taxon>Pteriidae</taxon>
        <taxon>Pinctada</taxon>
    </lineage>
</organism>
<keyword evidence="9" id="KW-1185">Reference proteome</keyword>
<evidence type="ECO:0000256" key="3">
    <source>
        <dbReference type="ARBA" id="ARBA00022737"/>
    </source>
</evidence>
<dbReference type="Gene3D" id="1.10.150.50">
    <property type="entry name" value="Transcription Factor, Ets-1"/>
    <property type="match status" value="1"/>
</dbReference>
<feature type="compositionally biased region" description="Polar residues" evidence="6">
    <location>
        <begin position="570"/>
        <end position="580"/>
    </location>
</feature>
<dbReference type="GO" id="GO:0042393">
    <property type="term" value="F:histone binding"/>
    <property type="evidence" value="ECO:0007669"/>
    <property type="project" value="TreeGrafter"/>
</dbReference>
<evidence type="ECO:0000256" key="1">
    <source>
        <dbReference type="ARBA" id="ARBA00004123"/>
    </source>
</evidence>
<dbReference type="InterPro" id="IPR038348">
    <property type="entry name" value="SLED_sf"/>
</dbReference>
<feature type="compositionally biased region" description="Polar residues" evidence="6">
    <location>
        <begin position="267"/>
        <end position="289"/>
    </location>
</feature>
<dbReference type="CDD" id="cd20096">
    <property type="entry name" value="MBT_SFMBT_rpt4"/>
    <property type="match status" value="1"/>
</dbReference>
<dbReference type="Pfam" id="PF12140">
    <property type="entry name" value="SLED"/>
    <property type="match status" value="1"/>
</dbReference>
<sequence>MDSEESKADDTELAPESNIDNEQLGNQDADMMDIEEFEHGLGDMASEKLLEVKEMNAQQSRHLTSENLAEDCNVLDTPSLTTDVASSCIDPQVSDLCTNAEAPDYVTSEALISQSSAESQSPLTGQTHEVLPHKEGQEKLTECDQELTSQASPVCQLKSQDTGSLPPGLSSNLTDPSAVENAMNPTSKNQDLLSKTVLDSPVSLDPKAECTDSGSILYQSENGDLSLPVVSSAEVMKTSVVEQTESSHSVYSASKNMDSQILVDSTLTGKESSLSAESTPSGNDVNVSHPSDHGGTLNELSLSVDAKAVNTDCASLTDPSKMASTHRRLKNSIINSTLNNDSALSCVSNMDISLPEDSKESSADPSKSAEFTSSELSCPVDSIEQSDKSTFPMDSKEQREGPSLLLDPTEQRRNSTLPVESIEHSDNVTLPSPIDSTEQNAKLTSHIESAEPSADATSPIELREQSDTPMELREQSDTPVKLREQIDTPVKLREQSEDSSMNDKESLSERALPGDFTETNMNLIPPLDFKETSGSPSMSVESAGSRADNCSPMELGIGSLLPEEPLPQFQRDSSNDSNGKTVGDTAKVNIQETAQEVKESVQTDNEEAEFTWETYLEQTGSVAAPPQAFKHVELSLESGFIKGMKLEVPNKCTEDTYWVASVVMTCGQLLRLRFDGYEDDKSADFWCDLMTSEIHPIGWCAQNNQVLQPPEEIKDKFDDWREFLVRSLTGARTAPSYLLDKTTGITPVDQLKPGMCLEIQHPISPVEVWFVTIIENVGGRLYLRFEGVESGGHDFWLFYLNHRLHPLGWAKTQGFTYRPPKELFLGEENLKLEETVQTILQDDEQSTFCHAIFRDQEEIPSHTFQVGQKLEALSPIHRFQVCPATVTEVLDDNYFVVEIDNMSNSSSDFLIRFSCHAKSKVIFPCLWCHNNGVKITSPKGWQKSEFSWSEYLKYCNATAAPQSCFPTLEAISEFQKGMKLEAVNPENPNQICAATVVKAVEPLLWIHLDNSMKLTGSHIEHCESHNLFPVGWCESNEYQLRPPRILPSSSKKVAVVEPETRNWSNEAFTQMKLGQETGDWCPKIYYNHRCFSGPSLSKGRIAALPKFVGPGPMVLVMKEVVSNLINVAYKSCQVLRDLQLEGKPNPNMLQQTIKAKYKGKSYRAIVELCKETSQLQKFCRYICSKLECCPNLISTTNYHDSCPENCGLQTKTQFQTFFAKAKVKKPVGRPPNNPPNGENMPKKRGRKKKYQIMSPNVKGEENGSDGESPGSDGLDENDLDRGASSKYKRKYTHHIPPPTEIKTRGAKLPKYSYDRKTHKKILLAHRSHDDGSHKVKVHRADGTKKHHNTSVVKPELILNSNPLYWSVNDVVSYIKSTECAQLARLLKEQDIDGQALLLLSLPVLQEYLDLKLGPAIKLCHHIEKIKLAFYRQYANLS</sequence>
<feature type="repeat" description="MBT" evidence="5">
    <location>
        <begin position="834"/>
        <end position="938"/>
    </location>
</feature>
<feature type="repeat" description="MBT" evidence="5">
    <location>
        <begin position="946"/>
        <end position="1043"/>
    </location>
</feature>
<feature type="compositionally biased region" description="Basic and acidic residues" evidence="6">
    <location>
        <begin position="1"/>
        <end position="10"/>
    </location>
</feature>
<feature type="region of interest" description="Disordered" evidence="6">
    <location>
        <begin position="1"/>
        <end position="30"/>
    </location>
</feature>